<accession>A0A0M8JQC0</accession>
<proteinExistence type="predicted"/>
<sequence length="378" mass="40536">MKRTGRILWAVLVLAAVTLACSFGSKPKEVEENNSEAAEVQSGGGELGEEFRNEAGGFSLRKAPGYNFQEAIGILNMTAPDATPDAGPGLMVVGGMNTEESTNEQLMEKVKADSGGMQVGKAQKIKVDGLEGLSAEISGEYNGQTIAGRMVVVMVTPLQQFTMLGIAPKDRWKGELEPIFKDVLASVEFFEANPEAMGELEIPAEPAAPEEPAEPAPTRPAAQEPRVDSSGLMRQWASSAKASSEFGSPAWSAMQAAGAPDTAECGDQTTAWASMGMDSVEWLEVYYDVPVYATEVIIHQTYNPSQVVKVELIDTKGQRKTIFTETPAALDFCPDEMSLSLRKTEYLVSGVRITVDQSVLGLGWNEIDAVELAGYPGR</sequence>
<name>A0A0M8JQC0_9CHLR</name>
<dbReference type="EMBL" id="DF967975">
    <property type="protein sequence ID" value="GAP19637.1"/>
    <property type="molecule type" value="Genomic_DNA"/>
</dbReference>
<evidence type="ECO:0000259" key="3">
    <source>
        <dbReference type="Pfam" id="PF25900"/>
    </source>
</evidence>
<dbReference type="PROSITE" id="PS51257">
    <property type="entry name" value="PROKAR_LIPOPROTEIN"/>
    <property type="match status" value="1"/>
</dbReference>
<organism evidence="4">
    <name type="scientific">Levilinea saccharolytica</name>
    <dbReference type="NCBI Taxonomy" id="229921"/>
    <lineage>
        <taxon>Bacteria</taxon>
        <taxon>Bacillati</taxon>
        <taxon>Chloroflexota</taxon>
        <taxon>Anaerolineae</taxon>
        <taxon>Anaerolineales</taxon>
        <taxon>Anaerolineaceae</taxon>
        <taxon>Levilinea</taxon>
    </lineage>
</organism>
<reference evidence="4" key="1">
    <citation type="journal article" date="2015" name="Genome Announc.">
        <title>Draft Genome Sequences of Anaerolinea thermolimosa IMO-1, Bellilinea caldifistulae GOMI-1, Leptolinea tardivitalis YMTK-2, Levilinea saccharolytica KIBI-1, Longilinea arvoryzae KOME-1, Previously Described as Members of the Class Anaerolineae (Chloroflexi).</title>
        <authorList>
            <person name="Matsuura N."/>
            <person name="Tourlousse M.D."/>
            <person name="Ohashi A."/>
            <person name="Hugenholtz P."/>
            <person name="Sekiguchi Y."/>
        </authorList>
    </citation>
    <scope>NUCLEOTIDE SEQUENCE</scope>
    <source>
        <strain evidence="4">KIBI-1</strain>
    </source>
</reference>
<dbReference type="InterPro" id="IPR058897">
    <property type="entry name" value="PAPPA_SD_C"/>
</dbReference>
<evidence type="ECO:0000256" key="2">
    <source>
        <dbReference type="SAM" id="SignalP"/>
    </source>
</evidence>
<evidence type="ECO:0000256" key="1">
    <source>
        <dbReference type="SAM" id="MobiDB-lite"/>
    </source>
</evidence>
<gene>
    <name evidence="4" type="ORF">LSAC_03547</name>
</gene>
<feature type="signal peptide" evidence="2">
    <location>
        <begin position="1"/>
        <end position="20"/>
    </location>
</feature>
<protein>
    <recommendedName>
        <fullName evidence="3">Pappalysin-1 SD scarf domain-containing protein</fullName>
    </recommendedName>
</protein>
<dbReference type="RefSeq" id="WP_062419898.1">
    <property type="nucleotide sequence ID" value="NZ_BBXZ01000185.1"/>
</dbReference>
<feature type="region of interest" description="Disordered" evidence="1">
    <location>
        <begin position="207"/>
        <end position="234"/>
    </location>
</feature>
<dbReference type="Pfam" id="PF25900">
    <property type="entry name" value="PAPPA"/>
    <property type="match status" value="1"/>
</dbReference>
<feature type="domain" description="Pappalysin-1 SD scarf" evidence="3">
    <location>
        <begin position="229"/>
        <end position="376"/>
    </location>
</feature>
<dbReference type="AlphaFoldDB" id="A0A0M8JQC0"/>
<dbReference type="OrthoDB" id="167001at2"/>
<evidence type="ECO:0000313" key="4">
    <source>
        <dbReference type="EMBL" id="GAP19637.1"/>
    </source>
</evidence>
<keyword evidence="2" id="KW-0732">Signal</keyword>
<feature type="chain" id="PRO_5005817394" description="Pappalysin-1 SD scarf domain-containing protein" evidence="2">
    <location>
        <begin position="21"/>
        <end position="378"/>
    </location>
</feature>